<dbReference type="AlphaFoldDB" id="A0A8J2Z693"/>
<dbReference type="NCBIfam" id="TIGR00237">
    <property type="entry name" value="xseA"/>
    <property type="match status" value="1"/>
</dbReference>
<reference evidence="8" key="1">
    <citation type="journal article" date="2014" name="Int. J. Syst. Evol. Microbiol.">
        <title>Complete genome sequence of Corynebacterium casei LMG S-19264T (=DSM 44701T), isolated from a smear-ripened cheese.</title>
        <authorList>
            <consortium name="US DOE Joint Genome Institute (JGI-PGF)"/>
            <person name="Walter F."/>
            <person name="Albersmeier A."/>
            <person name="Kalinowski J."/>
            <person name="Ruckert C."/>
        </authorList>
    </citation>
    <scope>NUCLEOTIDE SEQUENCE</scope>
    <source>
        <strain evidence="8">CGMCC 1.15758</strain>
    </source>
</reference>
<evidence type="ECO:0000259" key="6">
    <source>
        <dbReference type="Pfam" id="PF02601"/>
    </source>
</evidence>
<sequence>MSLTALTTIKEPLRLSDFLTQVKQTIDERFNGNHGYWVRGEISQWQKNAGHFYGELVEFDDNTQQIIAKVRINMWASMAIKINAKFQRSTGESLKSGLKVLLLIEPSFHQTFGLSLNILDIDPSFTLGDRQARKQAILTRLEQEGLHHKNLNLKTPNDFTRVAVISSKHAAGLQDFFTEAELLQKHHLCQFDVYHASMQGKTCATEITTQLRAIYKMIKAHQKNYDCIVIIRGGGAESDLDGFNYFEPANAICHMPITVFTGIGHKRDQTILDQLANKSFDTPSKVIQFIKENIISKAQNAQKHFDFTISQARHLVQHHHKDIESKHTSAQQLIRTTLNYHKTIYAHYFQLIISFSKEALSYQKQLHERHYHELMQLTHRYTRIAQSNIEYIATHLHTLAKTMLQQHAFQITHWHASTLTQAKSILVYANNTIQGQYKLILSASIEPTLKRGFSLTSYDGKYITSAQSAKSCDKLTIHYHDGRIAAEIKNDK</sequence>
<comment type="subcellular location">
    <subcellularLocation>
        <location evidence="5">Cytoplasm</location>
    </subcellularLocation>
</comment>
<dbReference type="PANTHER" id="PTHR30008:SF0">
    <property type="entry name" value="EXODEOXYRIBONUCLEASE 7 LARGE SUBUNIT"/>
    <property type="match status" value="1"/>
</dbReference>
<dbReference type="GO" id="GO:0005737">
    <property type="term" value="C:cytoplasm"/>
    <property type="evidence" value="ECO:0007669"/>
    <property type="project" value="UniProtKB-SubCell"/>
</dbReference>
<dbReference type="PANTHER" id="PTHR30008">
    <property type="entry name" value="EXODEOXYRIBONUCLEASE 7 LARGE SUBUNIT"/>
    <property type="match status" value="1"/>
</dbReference>
<keyword evidence="4 5" id="KW-0269">Exonuclease</keyword>
<dbReference type="GO" id="GO:0003676">
    <property type="term" value="F:nucleic acid binding"/>
    <property type="evidence" value="ECO:0007669"/>
    <property type="project" value="InterPro"/>
</dbReference>
<evidence type="ECO:0000256" key="3">
    <source>
        <dbReference type="ARBA" id="ARBA00022801"/>
    </source>
</evidence>
<keyword evidence="1" id="KW-0963">Cytoplasm</keyword>
<evidence type="ECO:0000313" key="9">
    <source>
        <dbReference type="Proteomes" id="UP000636949"/>
    </source>
</evidence>
<organism evidence="8 9">
    <name type="scientific">Cysteiniphilum litorale</name>
    <dbReference type="NCBI Taxonomy" id="2056700"/>
    <lineage>
        <taxon>Bacteria</taxon>
        <taxon>Pseudomonadati</taxon>
        <taxon>Pseudomonadota</taxon>
        <taxon>Gammaproteobacteria</taxon>
        <taxon>Thiotrichales</taxon>
        <taxon>Fastidiosibacteraceae</taxon>
        <taxon>Cysteiniphilum</taxon>
    </lineage>
</organism>
<dbReference type="InterPro" id="IPR020579">
    <property type="entry name" value="Exonuc_VII_lsu_C"/>
</dbReference>
<dbReference type="CDD" id="cd04489">
    <property type="entry name" value="ExoVII_LU_OBF"/>
    <property type="match status" value="1"/>
</dbReference>
<accession>A0A8J2Z693</accession>
<dbReference type="Pfam" id="PF02601">
    <property type="entry name" value="Exonuc_VII_L"/>
    <property type="match status" value="1"/>
</dbReference>
<evidence type="ECO:0000259" key="7">
    <source>
        <dbReference type="Pfam" id="PF13742"/>
    </source>
</evidence>
<evidence type="ECO:0000256" key="1">
    <source>
        <dbReference type="ARBA" id="ARBA00022490"/>
    </source>
</evidence>
<feature type="domain" description="OB-fold nucleic acid binding" evidence="7">
    <location>
        <begin position="15"/>
        <end position="121"/>
    </location>
</feature>
<dbReference type="InterPro" id="IPR003753">
    <property type="entry name" value="Exonuc_VII_L"/>
</dbReference>
<protein>
    <recommendedName>
        <fullName evidence="5">Exodeoxyribonuclease 7 large subunit</fullName>
        <ecNumber evidence="5">3.1.11.6</ecNumber>
    </recommendedName>
</protein>
<evidence type="ECO:0000313" key="8">
    <source>
        <dbReference type="EMBL" id="GGG04666.1"/>
    </source>
</evidence>
<evidence type="ECO:0000256" key="5">
    <source>
        <dbReference type="RuleBase" id="RU004355"/>
    </source>
</evidence>
<feature type="domain" description="Exonuclease VII large subunit C-terminal" evidence="6">
    <location>
        <begin position="150"/>
        <end position="486"/>
    </location>
</feature>
<dbReference type="GO" id="GO:0009318">
    <property type="term" value="C:exodeoxyribonuclease VII complex"/>
    <property type="evidence" value="ECO:0007669"/>
    <property type="project" value="UniProtKB-UniRule"/>
</dbReference>
<reference evidence="8" key="2">
    <citation type="submission" date="2020-09" db="EMBL/GenBank/DDBJ databases">
        <authorList>
            <person name="Sun Q."/>
            <person name="Zhou Y."/>
        </authorList>
    </citation>
    <scope>NUCLEOTIDE SEQUENCE</scope>
    <source>
        <strain evidence="8">CGMCC 1.15758</strain>
    </source>
</reference>
<dbReference type="Pfam" id="PF13742">
    <property type="entry name" value="tRNA_anti_2"/>
    <property type="match status" value="1"/>
</dbReference>
<keyword evidence="3 5" id="KW-0378">Hydrolase</keyword>
<name>A0A8J2Z693_9GAMM</name>
<dbReference type="RefSeq" id="WP_117003578.1">
    <property type="nucleotide sequence ID" value="NZ_BMJS01000032.1"/>
</dbReference>
<dbReference type="EMBL" id="BMJS01000032">
    <property type="protein sequence ID" value="GGG04666.1"/>
    <property type="molecule type" value="Genomic_DNA"/>
</dbReference>
<comment type="catalytic activity">
    <reaction evidence="5">
        <text>Exonucleolytic cleavage in either 5'- to 3'- or 3'- to 5'-direction to yield nucleoside 5'-phosphates.</text>
        <dbReference type="EC" id="3.1.11.6"/>
    </reaction>
</comment>
<keyword evidence="9" id="KW-1185">Reference proteome</keyword>
<dbReference type="InterPro" id="IPR025824">
    <property type="entry name" value="OB-fold_nuc-bd_dom"/>
</dbReference>
<gene>
    <name evidence="8" type="primary">xseA</name>
    <name evidence="8" type="ORF">GCM10010995_22630</name>
</gene>
<comment type="similarity">
    <text evidence="5">Belongs to the XseA family.</text>
</comment>
<dbReference type="Proteomes" id="UP000636949">
    <property type="component" value="Unassembled WGS sequence"/>
</dbReference>
<evidence type="ECO:0000256" key="2">
    <source>
        <dbReference type="ARBA" id="ARBA00022722"/>
    </source>
</evidence>
<keyword evidence="2 5" id="KW-0540">Nuclease</keyword>
<proteinExistence type="inferred from homology"/>
<dbReference type="OrthoDB" id="7235451at2"/>
<dbReference type="EC" id="3.1.11.6" evidence="5"/>
<comment type="caution">
    <text evidence="8">The sequence shown here is derived from an EMBL/GenBank/DDBJ whole genome shotgun (WGS) entry which is preliminary data.</text>
</comment>
<dbReference type="GO" id="GO:0006308">
    <property type="term" value="P:DNA catabolic process"/>
    <property type="evidence" value="ECO:0007669"/>
    <property type="project" value="UniProtKB-UniRule"/>
</dbReference>
<dbReference type="GO" id="GO:0008855">
    <property type="term" value="F:exodeoxyribonuclease VII activity"/>
    <property type="evidence" value="ECO:0007669"/>
    <property type="project" value="UniProtKB-UniRule"/>
</dbReference>
<evidence type="ECO:0000256" key="4">
    <source>
        <dbReference type="ARBA" id="ARBA00022839"/>
    </source>
</evidence>